<protein>
    <recommendedName>
        <fullName evidence="4">DUF2851 domain-containing protein</fullName>
    </recommendedName>
</protein>
<dbReference type="STRING" id="880071.Fleli_3740"/>
<dbReference type="InterPro" id="IPR021272">
    <property type="entry name" value="DUF2851"/>
</dbReference>
<evidence type="ECO:0000313" key="2">
    <source>
        <dbReference type="EMBL" id="AFM06052.1"/>
    </source>
</evidence>
<organism evidence="2 3">
    <name type="scientific">Bernardetia litoralis (strain ATCC 23117 / DSM 6794 / NBRC 15988 / NCIMB 1366 / Fx l1 / Sio-4)</name>
    <name type="common">Flexibacter litoralis</name>
    <dbReference type="NCBI Taxonomy" id="880071"/>
    <lineage>
        <taxon>Bacteria</taxon>
        <taxon>Pseudomonadati</taxon>
        <taxon>Bacteroidota</taxon>
        <taxon>Cytophagia</taxon>
        <taxon>Cytophagales</taxon>
        <taxon>Bernardetiaceae</taxon>
        <taxon>Bernardetia</taxon>
    </lineage>
</organism>
<name>I4AQ17_BERLS</name>
<dbReference type="eggNOG" id="ENOG502Z7XW">
    <property type="taxonomic scope" value="Bacteria"/>
</dbReference>
<dbReference type="KEGG" id="fli:Fleli_3740"/>
<sequence>MNEQFLHYIWKFQYFDKANLLTEDGNELQIISLGIHNQDDAGADFEDAVLKITDTKDKKNIMEWQGTIEIDTYGFNWESHNHATNEAYENVILHVVWKNPKEVYRKNGSKIPVLVLEKRIDERLWLTYQEFLKNENKIACQGYWNDEKNKENINLISSFEKMINRTLDERLIRKSQHVLSLLERNSFDWEETSYQILLEHFGFKKNNAPFLQLAKALPFKIIKKHANQIFQIEALFYGMAGFLSNTNNIKNQDNLQNEEDYLKKLQKEFRFLSHKYSLQGKEVNLAQWKFLRLRPSNFPTVRIAQVIGLVAQQTHLFSIILNAKTLKEFYSFFESDLPLYWKTHYNFNKKNKEGSFNSNLGKDAQQNLIINVIIPIRIAHSLYRQKEDILPKRWLNDLKAEKNNIINLYKDLEKIENSTLKIKTAAQSQSLLELYSQYCNLKKCLSCEVGKEILRREM</sequence>
<dbReference type="Pfam" id="PF11013">
    <property type="entry name" value="DUF2851"/>
    <property type="match status" value="1"/>
</dbReference>
<keyword evidence="3" id="KW-1185">Reference proteome</keyword>
<dbReference type="OrthoDB" id="1005072at2"/>
<dbReference type="Proteomes" id="UP000006054">
    <property type="component" value="Chromosome"/>
</dbReference>
<accession>I4AQ17</accession>
<evidence type="ECO:0000256" key="1">
    <source>
        <dbReference type="SAM" id="Coils"/>
    </source>
</evidence>
<reference evidence="3" key="1">
    <citation type="submission" date="2012-06" db="EMBL/GenBank/DDBJ databases">
        <title>The complete genome of Flexibacter litoralis DSM 6794.</title>
        <authorList>
            <person name="Lucas S."/>
            <person name="Copeland A."/>
            <person name="Lapidus A."/>
            <person name="Glavina del Rio T."/>
            <person name="Dalin E."/>
            <person name="Tice H."/>
            <person name="Bruce D."/>
            <person name="Goodwin L."/>
            <person name="Pitluck S."/>
            <person name="Peters L."/>
            <person name="Ovchinnikova G."/>
            <person name="Lu M."/>
            <person name="Kyrpides N."/>
            <person name="Mavromatis K."/>
            <person name="Ivanova N."/>
            <person name="Brettin T."/>
            <person name="Detter J.C."/>
            <person name="Han C."/>
            <person name="Larimer F."/>
            <person name="Land M."/>
            <person name="Hauser L."/>
            <person name="Markowitz V."/>
            <person name="Cheng J.-F."/>
            <person name="Hugenholtz P."/>
            <person name="Woyke T."/>
            <person name="Wu D."/>
            <person name="Spring S."/>
            <person name="Lang E."/>
            <person name="Kopitz M."/>
            <person name="Brambilla E."/>
            <person name="Klenk H.-P."/>
            <person name="Eisen J.A."/>
        </authorList>
    </citation>
    <scope>NUCLEOTIDE SEQUENCE [LARGE SCALE GENOMIC DNA]</scope>
    <source>
        <strain evidence="3">ATCC 23117 / DSM 6794 / NBRC 15988 / NCIMB 1366 / Sio-4</strain>
    </source>
</reference>
<dbReference type="HOGENOM" id="CLU_044582_0_0_10"/>
<dbReference type="EMBL" id="CP003345">
    <property type="protein sequence ID" value="AFM06052.1"/>
    <property type="molecule type" value="Genomic_DNA"/>
</dbReference>
<feature type="coiled-coil region" evidence="1">
    <location>
        <begin position="248"/>
        <end position="275"/>
    </location>
</feature>
<evidence type="ECO:0000313" key="3">
    <source>
        <dbReference type="Proteomes" id="UP000006054"/>
    </source>
</evidence>
<dbReference type="RefSeq" id="WP_014799476.1">
    <property type="nucleotide sequence ID" value="NC_018018.1"/>
</dbReference>
<dbReference type="PATRIC" id="fig|880071.3.peg.3745"/>
<proteinExistence type="predicted"/>
<keyword evidence="1" id="KW-0175">Coiled coil</keyword>
<dbReference type="AlphaFoldDB" id="I4AQ17"/>
<gene>
    <name evidence="2" type="ordered locus">Fleli_3740</name>
</gene>
<evidence type="ECO:0008006" key="4">
    <source>
        <dbReference type="Google" id="ProtNLM"/>
    </source>
</evidence>